<organism evidence="6 7">
    <name type="scientific">Thalassiosira pseudonana</name>
    <name type="common">Marine diatom</name>
    <name type="synonym">Cyclotella nana</name>
    <dbReference type="NCBI Taxonomy" id="35128"/>
    <lineage>
        <taxon>Eukaryota</taxon>
        <taxon>Sar</taxon>
        <taxon>Stramenopiles</taxon>
        <taxon>Ochrophyta</taxon>
        <taxon>Bacillariophyta</taxon>
        <taxon>Coscinodiscophyceae</taxon>
        <taxon>Thalassiosirophycidae</taxon>
        <taxon>Thalassiosirales</taxon>
        <taxon>Thalassiosiraceae</taxon>
        <taxon>Thalassiosira</taxon>
    </lineage>
</organism>
<protein>
    <recommendedName>
        <fullName evidence="5">NOT2/NOT3/NOT5 C-terminal domain-containing protein</fullName>
    </recommendedName>
</protein>
<dbReference type="GO" id="GO:0030015">
    <property type="term" value="C:CCR4-NOT core complex"/>
    <property type="evidence" value="ECO:0007669"/>
    <property type="project" value="InterPro"/>
</dbReference>
<proteinExistence type="inferred from homology"/>
<dbReference type="OMA" id="PAFWEKV"/>
<dbReference type="GO" id="GO:0006355">
    <property type="term" value="P:regulation of DNA-templated transcription"/>
    <property type="evidence" value="ECO:0007669"/>
    <property type="project" value="InterPro"/>
</dbReference>
<evidence type="ECO:0000256" key="2">
    <source>
        <dbReference type="ARBA" id="ARBA00023015"/>
    </source>
</evidence>
<evidence type="ECO:0000256" key="3">
    <source>
        <dbReference type="ARBA" id="ARBA00023163"/>
    </source>
</evidence>
<evidence type="ECO:0000313" key="7">
    <source>
        <dbReference type="Proteomes" id="UP000001449"/>
    </source>
</evidence>
<dbReference type="HOGENOM" id="CLU_102322_1_0_1"/>
<gene>
    <name evidence="6" type="ORF">THAPSDRAFT_37963</name>
</gene>
<feature type="region of interest" description="Disordered" evidence="4">
    <location>
        <begin position="1"/>
        <end position="30"/>
    </location>
</feature>
<keyword evidence="3" id="KW-0804">Transcription</keyword>
<evidence type="ECO:0000256" key="4">
    <source>
        <dbReference type="SAM" id="MobiDB-lite"/>
    </source>
</evidence>
<reference evidence="6 7" key="1">
    <citation type="journal article" date="2004" name="Science">
        <title>The genome of the diatom Thalassiosira pseudonana: ecology, evolution, and metabolism.</title>
        <authorList>
            <person name="Armbrust E.V."/>
            <person name="Berges J.A."/>
            <person name="Bowler C."/>
            <person name="Green B.R."/>
            <person name="Martinez D."/>
            <person name="Putnam N.H."/>
            <person name="Zhou S."/>
            <person name="Allen A.E."/>
            <person name="Apt K.E."/>
            <person name="Bechner M."/>
            <person name="Brzezinski M.A."/>
            <person name="Chaal B.K."/>
            <person name="Chiovitti A."/>
            <person name="Davis A.K."/>
            <person name="Demarest M.S."/>
            <person name="Detter J.C."/>
            <person name="Glavina T."/>
            <person name="Goodstein D."/>
            <person name="Hadi M.Z."/>
            <person name="Hellsten U."/>
            <person name="Hildebrand M."/>
            <person name="Jenkins B.D."/>
            <person name="Jurka J."/>
            <person name="Kapitonov V.V."/>
            <person name="Kroger N."/>
            <person name="Lau W.W."/>
            <person name="Lane T.W."/>
            <person name="Larimer F.W."/>
            <person name="Lippmeier J.C."/>
            <person name="Lucas S."/>
            <person name="Medina M."/>
            <person name="Montsant A."/>
            <person name="Obornik M."/>
            <person name="Parker M.S."/>
            <person name="Palenik B."/>
            <person name="Pazour G.J."/>
            <person name="Richardson P.M."/>
            <person name="Rynearson T.A."/>
            <person name="Saito M.A."/>
            <person name="Schwartz D.C."/>
            <person name="Thamatrakoln K."/>
            <person name="Valentin K."/>
            <person name="Vardi A."/>
            <person name="Wilkerson F.P."/>
            <person name="Rokhsar D.S."/>
        </authorList>
    </citation>
    <scope>NUCLEOTIDE SEQUENCE [LARGE SCALE GENOMIC DNA]</scope>
    <source>
        <strain evidence="6 7">CCMP1335</strain>
    </source>
</reference>
<evidence type="ECO:0000259" key="5">
    <source>
        <dbReference type="Pfam" id="PF04153"/>
    </source>
</evidence>
<dbReference type="KEGG" id="tps:THAPSDRAFT_37963"/>
<dbReference type="eggNOG" id="KOG2150">
    <property type="taxonomic scope" value="Eukaryota"/>
</dbReference>
<dbReference type="InterPro" id="IPR007282">
    <property type="entry name" value="NOT2/3/5_C"/>
</dbReference>
<dbReference type="GeneID" id="7442117"/>
<dbReference type="PANTHER" id="PTHR23326">
    <property type="entry name" value="CCR4 NOT-RELATED"/>
    <property type="match status" value="1"/>
</dbReference>
<keyword evidence="2" id="KW-0805">Transcription regulation</keyword>
<dbReference type="InterPro" id="IPR038635">
    <property type="entry name" value="CCR4-NOT_su2/3/5_C_sf"/>
</dbReference>
<reference evidence="6 7" key="2">
    <citation type="journal article" date="2008" name="Nature">
        <title>The Phaeodactylum genome reveals the evolutionary history of diatom genomes.</title>
        <authorList>
            <person name="Bowler C."/>
            <person name="Allen A.E."/>
            <person name="Badger J.H."/>
            <person name="Grimwood J."/>
            <person name="Jabbari K."/>
            <person name="Kuo A."/>
            <person name="Maheswari U."/>
            <person name="Martens C."/>
            <person name="Maumus F."/>
            <person name="Otillar R.P."/>
            <person name="Rayko E."/>
            <person name="Salamov A."/>
            <person name="Vandepoele K."/>
            <person name="Beszteri B."/>
            <person name="Gruber A."/>
            <person name="Heijde M."/>
            <person name="Katinka M."/>
            <person name="Mock T."/>
            <person name="Valentin K."/>
            <person name="Verret F."/>
            <person name="Berges J.A."/>
            <person name="Brownlee C."/>
            <person name="Cadoret J.P."/>
            <person name="Chiovitti A."/>
            <person name="Choi C.J."/>
            <person name="Coesel S."/>
            <person name="De Martino A."/>
            <person name="Detter J.C."/>
            <person name="Durkin C."/>
            <person name="Falciatore A."/>
            <person name="Fournet J."/>
            <person name="Haruta M."/>
            <person name="Huysman M.J."/>
            <person name="Jenkins B.D."/>
            <person name="Jiroutova K."/>
            <person name="Jorgensen R.E."/>
            <person name="Joubert Y."/>
            <person name="Kaplan A."/>
            <person name="Kroger N."/>
            <person name="Kroth P.G."/>
            <person name="La Roche J."/>
            <person name="Lindquist E."/>
            <person name="Lommer M."/>
            <person name="Martin-Jezequel V."/>
            <person name="Lopez P.J."/>
            <person name="Lucas S."/>
            <person name="Mangogna M."/>
            <person name="McGinnis K."/>
            <person name="Medlin L.K."/>
            <person name="Montsant A."/>
            <person name="Oudot-Le Secq M.P."/>
            <person name="Napoli C."/>
            <person name="Obornik M."/>
            <person name="Parker M.S."/>
            <person name="Petit J.L."/>
            <person name="Porcel B.M."/>
            <person name="Poulsen N."/>
            <person name="Robison M."/>
            <person name="Rychlewski L."/>
            <person name="Rynearson T.A."/>
            <person name="Schmutz J."/>
            <person name="Shapiro H."/>
            <person name="Siaut M."/>
            <person name="Stanley M."/>
            <person name="Sussman M.R."/>
            <person name="Taylor A.R."/>
            <person name="Vardi A."/>
            <person name="von Dassow P."/>
            <person name="Vyverman W."/>
            <person name="Willis A."/>
            <person name="Wyrwicz L.S."/>
            <person name="Rokhsar D.S."/>
            <person name="Weissenbach J."/>
            <person name="Armbrust E.V."/>
            <person name="Green B.R."/>
            <person name="Van de Peer Y."/>
            <person name="Grigoriev I.V."/>
        </authorList>
    </citation>
    <scope>NUCLEOTIDE SEQUENCE [LARGE SCALE GENOMIC DNA]</scope>
    <source>
        <strain evidence="6 7">CCMP1335</strain>
    </source>
</reference>
<dbReference type="InParanoid" id="B8CE67"/>
<dbReference type="PaxDb" id="35128-Thaps37963"/>
<sequence length="140" mass="16884">LNALNDSFMQMPTGADSERQRSYTPRNPYPTPSCYPQNPSPIFENPAVFEKLGTDALFFIFYYAQGTYQQYLAARELKKQSWRYHKKYMTWFQRHEEPKVTTDEYEQGTYVYFDYETGWTQRIKTDFRFEYSYLEDSLSV</sequence>
<dbReference type="AlphaFoldDB" id="B8CE67"/>
<dbReference type="InterPro" id="IPR040168">
    <property type="entry name" value="Not2/3/5"/>
</dbReference>
<dbReference type="STRING" id="35128.B8CE67"/>
<dbReference type="EMBL" id="CM000651">
    <property type="protein sequence ID" value="EED88220.1"/>
    <property type="molecule type" value="Genomic_DNA"/>
</dbReference>
<comment type="similarity">
    <text evidence="1">Belongs to the CNOT2/3/5 family.</text>
</comment>
<feature type="domain" description="NOT2/NOT3/NOT5 C-terminal" evidence="5">
    <location>
        <begin position="7"/>
        <end position="134"/>
    </location>
</feature>
<dbReference type="Proteomes" id="UP000001449">
    <property type="component" value="Chromosome 17"/>
</dbReference>
<evidence type="ECO:0000313" key="6">
    <source>
        <dbReference type="EMBL" id="EED88220.1"/>
    </source>
</evidence>
<dbReference type="Pfam" id="PF04153">
    <property type="entry name" value="NOT2_3_5_C"/>
    <property type="match status" value="1"/>
</dbReference>
<feature type="compositionally biased region" description="Polar residues" evidence="4">
    <location>
        <begin position="1"/>
        <end position="10"/>
    </location>
</feature>
<name>B8CE67_THAPS</name>
<dbReference type="RefSeq" id="XP_002294386.1">
    <property type="nucleotide sequence ID" value="XM_002294350.1"/>
</dbReference>
<dbReference type="FunFam" id="2.30.30.1020:FF:000006">
    <property type="entry name" value="CCR4-NOT transcription complex, subunit 3"/>
    <property type="match status" value="1"/>
</dbReference>
<dbReference type="Gene3D" id="2.30.30.1020">
    <property type="entry name" value="CCR4-NOT complex subunit 2/3/5, C-terminal domain"/>
    <property type="match status" value="1"/>
</dbReference>
<keyword evidence="7" id="KW-1185">Reference proteome</keyword>
<accession>B8CE67</accession>
<evidence type="ECO:0000256" key="1">
    <source>
        <dbReference type="ARBA" id="ARBA00007682"/>
    </source>
</evidence>
<feature type="non-terminal residue" evidence="6">
    <location>
        <position position="1"/>
    </location>
</feature>